<evidence type="ECO:0000256" key="8">
    <source>
        <dbReference type="PROSITE-ProRule" id="PRU00191"/>
    </source>
</evidence>
<accession>A0A1I8B024</accession>
<dbReference type="InterPro" id="IPR029021">
    <property type="entry name" value="Prot-tyrosine_phosphatase-like"/>
</dbReference>
<proteinExistence type="inferred from homology"/>
<dbReference type="Gene3D" id="3.30.300.30">
    <property type="match status" value="1"/>
</dbReference>
<name>A0A1I8B024_MELHA</name>
<dbReference type="Gene3D" id="3.90.190.10">
    <property type="entry name" value="Protein tyrosine phosphatase superfamily"/>
    <property type="match status" value="2"/>
</dbReference>
<dbReference type="InterPro" id="IPR045851">
    <property type="entry name" value="AMP-bd_C_sf"/>
</dbReference>
<evidence type="ECO:0000256" key="9">
    <source>
        <dbReference type="SAM" id="MobiDB-lite"/>
    </source>
</evidence>
<dbReference type="WBParaSite" id="MhA1_Contig119.frz3.gene10">
    <property type="protein sequence ID" value="MhA1_Contig119.frz3.gene10"/>
    <property type="gene ID" value="MhA1_Contig119.frz3.gene10"/>
</dbReference>
<comment type="catalytic activity">
    <reaction evidence="7">
        <text>a medium-chain fatty acid + ATP + CoA = a medium-chain fatty acyl-CoA + AMP + diphosphate</text>
        <dbReference type="Rhea" id="RHEA:48340"/>
        <dbReference type="ChEBI" id="CHEBI:30616"/>
        <dbReference type="ChEBI" id="CHEBI:33019"/>
        <dbReference type="ChEBI" id="CHEBI:57287"/>
        <dbReference type="ChEBI" id="CHEBI:59558"/>
        <dbReference type="ChEBI" id="CHEBI:90546"/>
        <dbReference type="ChEBI" id="CHEBI:456215"/>
        <dbReference type="EC" id="6.2.1.2"/>
    </reaction>
</comment>
<evidence type="ECO:0000256" key="5">
    <source>
        <dbReference type="ARBA" id="ARBA00039638"/>
    </source>
</evidence>
<feature type="domain" description="Tyrosine specific protein phosphatases" evidence="12">
    <location>
        <begin position="996"/>
        <end position="1083"/>
    </location>
</feature>
<dbReference type="InterPro" id="IPR000242">
    <property type="entry name" value="PTP_cat"/>
</dbReference>
<keyword evidence="13" id="KW-1185">Reference proteome</keyword>
<evidence type="ECO:0000256" key="2">
    <source>
        <dbReference type="ARBA" id="ARBA00022598"/>
    </source>
</evidence>
<evidence type="ECO:0000256" key="6">
    <source>
        <dbReference type="ARBA" id="ARBA00047319"/>
    </source>
</evidence>
<evidence type="ECO:0000313" key="13">
    <source>
        <dbReference type="Proteomes" id="UP000095281"/>
    </source>
</evidence>
<evidence type="ECO:0000259" key="11">
    <source>
        <dbReference type="PROSITE" id="PS50055"/>
    </source>
</evidence>
<feature type="domain" description="Tyrosine-protein phosphatase" evidence="11">
    <location>
        <begin position="787"/>
        <end position="1092"/>
    </location>
</feature>
<dbReference type="InterPro" id="IPR003595">
    <property type="entry name" value="Tyr_Pase_cat"/>
</dbReference>
<evidence type="ECO:0000313" key="14">
    <source>
        <dbReference type="WBParaSite" id="MhA1_Contig119.frz3.gene10"/>
    </source>
</evidence>
<dbReference type="InterPro" id="IPR042099">
    <property type="entry name" value="ANL_N_sf"/>
</dbReference>
<evidence type="ECO:0000256" key="4">
    <source>
        <dbReference type="ARBA" id="ARBA00039009"/>
    </source>
</evidence>
<dbReference type="Pfam" id="PF00017">
    <property type="entry name" value="SH2"/>
    <property type="match status" value="2"/>
</dbReference>
<dbReference type="Gene3D" id="3.40.50.980">
    <property type="match status" value="1"/>
</dbReference>
<organism evidence="13 14">
    <name type="scientific">Meloidogyne hapla</name>
    <name type="common">Root-knot nematode worm</name>
    <dbReference type="NCBI Taxonomy" id="6305"/>
    <lineage>
        <taxon>Eukaryota</taxon>
        <taxon>Metazoa</taxon>
        <taxon>Ecdysozoa</taxon>
        <taxon>Nematoda</taxon>
        <taxon>Chromadorea</taxon>
        <taxon>Rhabditida</taxon>
        <taxon>Tylenchina</taxon>
        <taxon>Tylenchomorpha</taxon>
        <taxon>Tylenchoidea</taxon>
        <taxon>Meloidogynidae</taxon>
        <taxon>Meloidogyninae</taxon>
        <taxon>Meloidogyne</taxon>
    </lineage>
</organism>
<dbReference type="GO" id="GO:0006631">
    <property type="term" value="P:fatty acid metabolic process"/>
    <property type="evidence" value="ECO:0007669"/>
    <property type="project" value="TreeGrafter"/>
</dbReference>
<dbReference type="SMART" id="SM00194">
    <property type="entry name" value="PTPc"/>
    <property type="match status" value="1"/>
</dbReference>
<keyword evidence="8" id="KW-0727">SH2 domain</keyword>
<dbReference type="Pfam" id="PF00102">
    <property type="entry name" value="Y_phosphatase"/>
    <property type="match status" value="1"/>
</dbReference>
<dbReference type="InterPro" id="IPR020845">
    <property type="entry name" value="AMP-binding_CS"/>
</dbReference>
<feature type="compositionally biased region" description="Basic and acidic residues" evidence="9">
    <location>
        <begin position="958"/>
        <end position="967"/>
    </location>
</feature>
<dbReference type="GO" id="GO:0031956">
    <property type="term" value="F:medium-chain fatty acid-CoA ligase activity"/>
    <property type="evidence" value="ECO:0007669"/>
    <property type="project" value="UniProtKB-EC"/>
</dbReference>
<evidence type="ECO:0000256" key="1">
    <source>
        <dbReference type="ARBA" id="ARBA00006432"/>
    </source>
</evidence>
<dbReference type="SMART" id="SM00252">
    <property type="entry name" value="SH2"/>
    <property type="match status" value="2"/>
</dbReference>
<dbReference type="InterPro" id="IPR000980">
    <property type="entry name" value="SH2"/>
</dbReference>
<dbReference type="FunFam" id="3.40.50.12780:FF:000003">
    <property type="entry name" value="Long-chain-fatty-acid--CoA ligase FadD"/>
    <property type="match status" value="1"/>
</dbReference>
<dbReference type="Gene3D" id="3.40.50.12780">
    <property type="entry name" value="N-terminal domain of ligase-like"/>
    <property type="match status" value="1"/>
</dbReference>
<dbReference type="Gene3D" id="3.30.505.10">
    <property type="entry name" value="SH2 domain"/>
    <property type="match status" value="2"/>
</dbReference>
<dbReference type="PANTHER" id="PTHR43201">
    <property type="entry name" value="ACYL-COA SYNTHETASE"/>
    <property type="match status" value="1"/>
</dbReference>
<dbReference type="Pfam" id="PF13193">
    <property type="entry name" value="AMP-binding_C"/>
    <property type="match status" value="1"/>
</dbReference>
<evidence type="ECO:0000256" key="3">
    <source>
        <dbReference type="ARBA" id="ARBA00037247"/>
    </source>
</evidence>
<dbReference type="PROSITE" id="PS50055">
    <property type="entry name" value="TYR_PHOSPHATASE_PTP"/>
    <property type="match status" value="1"/>
</dbReference>
<keyword evidence="2" id="KW-0436">Ligase</keyword>
<dbReference type="PANTHER" id="PTHR43201:SF5">
    <property type="entry name" value="MEDIUM-CHAIN ACYL-COA LIGASE ACSF2, MITOCHONDRIAL"/>
    <property type="match status" value="1"/>
</dbReference>
<dbReference type="InterPro" id="IPR000873">
    <property type="entry name" value="AMP-dep_synth/lig_dom"/>
</dbReference>
<dbReference type="PROSITE" id="PS00455">
    <property type="entry name" value="AMP_BINDING"/>
    <property type="match status" value="1"/>
</dbReference>
<dbReference type="InterPro" id="IPR000387">
    <property type="entry name" value="Tyr_Pase_dom"/>
</dbReference>
<dbReference type="InterPro" id="IPR036860">
    <property type="entry name" value="SH2_dom_sf"/>
</dbReference>
<dbReference type="InterPro" id="IPR025110">
    <property type="entry name" value="AMP-bd_C"/>
</dbReference>
<dbReference type="AlphaFoldDB" id="A0A1I8B024"/>
<dbReference type="Proteomes" id="UP000095281">
    <property type="component" value="Unplaced"/>
</dbReference>
<dbReference type="Pfam" id="PF00501">
    <property type="entry name" value="AMP-binding"/>
    <property type="match status" value="1"/>
</dbReference>
<dbReference type="PROSITE" id="PS00383">
    <property type="entry name" value="TYR_PHOSPHATASE_1"/>
    <property type="match status" value="1"/>
</dbReference>
<dbReference type="PROSITE" id="PS50001">
    <property type="entry name" value="SH2"/>
    <property type="match status" value="1"/>
</dbReference>
<evidence type="ECO:0000256" key="7">
    <source>
        <dbReference type="ARBA" id="ARBA00048277"/>
    </source>
</evidence>
<reference evidence="14" key="1">
    <citation type="submission" date="2016-11" db="UniProtKB">
        <authorList>
            <consortium name="WormBaseParasite"/>
        </authorList>
    </citation>
    <scope>IDENTIFICATION</scope>
</reference>
<protein>
    <recommendedName>
        <fullName evidence="5">Medium-chain acyl-CoA ligase ACSF2, mitochondrial</fullName>
        <ecNumber evidence="4">6.2.1.2</ecNumber>
    </recommendedName>
</protein>
<comment type="catalytic activity">
    <reaction evidence="6">
        <text>octanoate + ATP + CoA = octanoyl-CoA + AMP + diphosphate</text>
        <dbReference type="Rhea" id="RHEA:33631"/>
        <dbReference type="ChEBI" id="CHEBI:25646"/>
        <dbReference type="ChEBI" id="CHEBI:30616"/>
        <dbReference type="ChEBI" id="CHEBI:33019"/>
        <dbReference type="ChEBI" id="CHEBI:57287"/>
        <dbReference type="ChEBI" id="CHEBI:57386"/>
        <dbReference type="ChEBI" id="CHEBI:456215"/>
    </reaction>
</comment>
<dbReference type="SMART" id="SM00404">
    <property type="entry name" value="PTPc_motif"/>
    <property type="match status" value="1"/>
</dbReference>
<feature type="compositionally biased region" description="Basic and acidic residues" evidence="9">
    <location>
        <begin position="933"/>
        <end position="944"/>
    </location>
</feature>
<dbReference type="EC" id="6.2.1.2" evidence="4"/>
<comment type="similarity">
    <text evidence="1">Belongs to the ATP-dependent AMP-binding enzyme family.</text>
</comment>
<dbReference type="SUPFAM" id="SSF56801">
    <property type="entry name" value="Acetyl-CoA synthetase-like"/>
    <property type="match status" value="1"/>
</dbReference>
<evidence type="ECO:0000259" key="12">
    <source>
        <dbReference type="PROSITE" id="PS50056"/>
    </source>
</evidence>
<comment type="function">
    <text evidence="3">Acyl-CoA synthases catalyze the initial reaction in fatty acid metabolism, by forming a thioester with CoA. Has some preference toward medium-chain substrates. Plays a role in adipocyte differentiation.</text>
</comment>
<dbReference type="SUPFAM" id="SSF52799">
    <property type="entry name" value="(Phosphotyrosine protein) phosphatases II"/>
    <property type="match status" value="1"/>
</dbReference>
<dbReference type="SUPFAM" id="SSF55550">
    <property type="entry name" value="SH2 domain"/>
    <property type="match status" value="2"/>
</dbReference>
<sequence length="1119" mass="126432">MVAENILSLTQNGDERKKSYVHGAGSKNPLLYSTIGERLRLAARQFPTREFVLFKKDGVRKTYREVLEDVCSERLATGLIHLGMEKGDRIGIWSPNKYEWITTQFASALAGFILVNINPMYHADGKRFFKNLKCNISLDLCYAVEQVGIKTLICPPAFKRSNYYGTLRELIPELEDAAPGDGRISTDTFPKLRNLIVFKMGNGSETEATGIDENGNEDGKFNGAWDYEHVLNMGTVEDRRRLAQNEANVQPDDQANIQYTSGTTGKPKGATLTHHNIVNNAYFVGLRAGYHEKRAIICIPNPLYHCFGCVMGSLAALVHFNTCVFPAPSFEPLAALTAIHEERCTAVYGTPTMFIDMLGHEEYPNFDYSSIHSGIVAGAPCPVTLCSRLVNDLGMQNLQVCYGTTETSPVSFMSVCEDPPEERIRNVGHIMDHLEAAIVDSDGKIVPRGQRGDLLIRGYSLMYGYWDNEEATRAVIGKDRWYRSGDIGVMNENGTVSIVGRYKDMIIRGGENIYPTEVEQFIDKHPAVADVQVIGVPELKNGATITENDIREYCSGKIAHYKVPKYILFKDIADFPLTVTGKVKKYEMREISKRELKEFIVRPSESSASDYTLSIHRGTRVTHVKIVHNPLSKTLRLPSGHDFLSVEAVVQFLETNPKVLTEADGLSIELTKSAQLPIAETVVNVGSDQSCSNEGEFALSVRSNTDKVVHVRISHRQGRFCIVPKDNFRTLAGLIENYIRLPMVQNGGSAVKLKTPLPSTRFTAATIDDRIDCLLKPSKKHGAKDEFAEEFENLHRHEEDSQLFISCKEGRRAENIRKNRYRNVVPFDHTRIRLQRSTSLNNGCVGGGGKLQTNVNNDYINANYVEIPLDTKRYPEFADFKRHYISTQVKCYRYWPDLDEEFIYGNLIVKTVEENKNDDYMRRVFVLKRKNNENKTSEAKDGNNKNKSLPPLSSTSSCEEKEESKEEDLKEEERLIYHFQILSWEDNDACPVESVLNFLDAVNECEKNEIGGNKNKIDKKAKIGPIIVHCSAGIGRTGTFLALDILINRIKQKGPKCVCDVQRTVRMLREQRATMVQTEAQYRFIFYVISAFMRAYRTQFQFPYKKTNSVEGPQRHNLT</sequence>
<evidence type="ECO:0000259" key="10">
    <source>
        <dbReference type="PROSITE" id="PS50001"/>
    </source>
</evidence>
<dbReference type="GO" id="GO:0004725">
    <property type="term" value="F:protein tyrosine phosphatase activity"/>
    <property type="evidence" value="ECO:0007669"/>
    <property type="project" value="InterPro"/>
</dbReference>
<feature type="region of interest" description="Disordered" evidence="9">
    <location>
        <begin position="933"/>
        <end position="967"/>
    </location>
</feature>
<dbReference type="PRINTS" id="PR00700">
    <property type="entry name" value="PRTYPHPHTASE"/>
</dbReference>
<dbReference type="InterPro" id="IPR016130">
    <property type="entry name" value="Tyr_Pase_AS"/>
</dbReference>
<feature type="domain" description="SH2" evidence="10">
    <location>
        <begin position="578"/>
        <end position="757"/>
    </location>
</feature>
<dbReference type="PROSITE" id="PS50056">
    <property type="entry name" value="TYR_PHOSPHATASE_2"/>
    <property type="match status" value="1"/>
</dbReference>
<dbReference type="CDD" id="cd05917">
    <property type="entry name" value="FACL_like_2"/>
    <property type="match status" value="1"/>
</dbReference>